<comment type="caution">
    <text evidence="1">The sequence shown here is derived from an EMBL/GenBank/DDBJ whole genome shotgun (WGS) entry which is preliminary data.</text>
</comment>
<name>K0XHE0_9BACT</name>
<evidence type="ECO:0000313" key="2">
    <source>
        <dbReference type="Proteomes" id="UP000006044"/>
    </source>
</evidence>
<evidence type="ECO:0000313" key="1">
    <source>
        <dbReference type="EMBL" id="EJZ63305.1"/>
    </source>
</evidence>
<protein>
    <submittedName>
        <fullName evidence="1">Uncharacterized protein</fullName>
    </submittedName>
</protein>
<dbReference type="HOGENOM" id="CLU_3305350_0_0_10"/>
<dbReference type="Proteomes" id="UP000006044">
    <property type="component" value="Unassembled WGS sequence"/>
</dbReference>
<dbReference type="EMBL" id="ADLE01000014">
    <property type="protein sequence ID" value="EJZ63305.1"/>
    <property type="molecule type" value="Genomic_DNA"/>
</dbReference>
<dbReference type="AlphaFoldDB" id="K0XHE0"/>
<sequence length="39" mass="4719">MPNNIYDSKLPRISKQVVRLIHLFYLCIKYNGNFQSIYK</sequence>
<reference evidence="1 2" key="1">
    <citation type="submission" date="2012-08" db="EMBL/GenBank/DDBJ databases">
        <title>The Genome Sequence of Barnesiella intestinihominis YIT 11860.</title>
        <authorList>
            <consortium name="The Broad Institute Genome Sequencing Platform"/>
            <person name="Earl A."/>
            <person name="Ward D."/>
            <person name="Feldgarden M."/>
            <person name="Gevers D."/>
            <person name="Morotomi M."/>
            <person name="Walker B."/>
            <person name="Young S.K."/>
            <person name="Zeng Q."/>
            <person name="Gargeya S."/>
            <person name="Fitzgerald M."/>
            <person name="Haas B."/>
            <person name="Abouelleil A."/>
            <person name="Alvarado L."/>
            <person name="Arachchi H.M."/>
            <person name="Berlin A.M."/>
            <person name="Chapman S.B."/>
            <person name="Goldberg J."/>
            <person name="Griggs A."/>
            <person name="Gujja S."/>
            <person name="Hansen M."/>
            <person name="Howarth C."/>
            <person name="Imamovic A."/>
            <person name="Larimer J."/>
            <person name="McCowen C."/>
            <person name="Montmayeur A."/>
            <person name="Murphy C."/>
            <person name="Neiman D."/>
            <person name="Pearson M."/>
            <person name="Priest M."/>
            <person name="Roberts A."/>
            <person name="Saif S."/>
            <person name="Shea T."/>
            <person name="Sisk P."/>
            <person name="Sykes S."/>
            <person name="Wortman J."/>
            <person name="Nusbaum C."/>
            <person name="Birren B."/>
        </authorList>
    </citation>
    <scope>NUCLEOTIDE SEQUENCE [LARGE SCALE GENOMIC DNA]</scope>
    <source>
        <strain evidence="1 2">YIT 11860</strain>
    </source>
</reference>
<keyword evidence="2" id="KW-1185">Reference proteome</keyword>
<accession>K0XHE0</accession>
<proteinExistence type="predicted"/>
<dbReference type="STRING" id="742726.HMPREF9448_01955"/>
<organism evidence="1 2">
    <name type="scientific">Barnesiella intestinihominis YIT 11860</name>
    <dbReference type="NCBI Taxonomy" id="742726"/>
    <lineage>
        <taxon>Bacteria</taxon>
        <taxon>Pseudomonadati</taxon>
        <taxon>Bacteroidota</taxon>
        <taxon>Bacteroidia</taxon>
        <taxon>Bacteroidales</taxon>
        <taxon>Barnesiellaceae</taxon>
        <taxon>Barnesiella</taxon>
    </lineage>
</organism>
<gene>
    <name evidence="1" type="ORF">HMPREF9448_01955</name>
</gene>